<dbReference type="AlphaFoldDB" id="A0A916YTS1"/>
<dbReference type="Pfam" id="PF13102">
    <property type="entry name" value="Phage_int_SAM_5"/>
    <property type="match status" value="1"/>
</dbReference>
<dbReference type="GO" id="GO:0006310">
    <property type="term" value="P:DNA recombination"/>
    <property type="evidence" value="ECO:0007669"/>
    <property type="project" value="UniProtKB-KW"/>
</dbReference>
<dbReference type="PANTHER" id="PTHR30349:SF64">
    <property type="entry name" value="PROPHAGE INTEGRASE INTD-RELATED"/>
    <property type="match status" value="1"/>
</dbReference>
<evidence type="ECO:0000256" key="1">
    <source>
        <dbReference type="ARBA" id="ARBA00008857"/>
    </source>
</evidence>
<dbReference type="InterPro" id="IPR013762">
    <property type="entry name" value="Integrase-like_cat_sf"/>
</dbReference>
<dbReference type="Gene3D" id="1.10.443.10">
    <property type="entry name" value="Intergrase catalytic core"/>
    <property type="match status" value="1"/>
</dbReference>
<dbReference type="Gene3D" id="1.10.150.130">
    <property type="match status" value="1"/>
</dbReference>
<dbReference type="PANTHER" id="PTHR30349">
    <property type="entry name" value="PHAGE INTEGRASE-RELATED"/>
    <property type="match status" value="1"/>
</dbReference>
<accession>A0A916YTS1</accession>
<dbReference type="Pfam" id="PF00589">
    <property type="entry name" value="Phage_integrase"/>
    <property type="match status" value="1"/>
</dbReference>
<reference evidence="5" key="1">
    <citation type="journal article" date="2014" name="Int. J. Syst. Evol. Microbiol.">
        <title>Complete genome sequence of Corynebacterium casei LMG S-19264T (=DSM 44701T), isolated from a smear-ripened cheese.</title>
        <authorList>
            <consortium name="US DOE Joint Genome Institute (JGI-PGF)"/>
            <person name="Walter F."/>
            <person name="Albersmeier A."/>
            <person name="Kalinowski J."/>
            <person name="Ruckert C."/>
        </authorList>
    </citation>
    <scope>NUCLEOTIDE SEQUENCE</scope>
    <source>
        <strain evidence="5">CGMCC 1.15958</strain>
    </source>
</reference>
<dbReference type="InterPro" id="IPR025269">
    <property type="entry name" value="SAM-like_dom"/>
</dbReference>
<dbReference type="Proteomes" id="UP000609064">
    <property type="component" value="Unassembled WGS sequence"/>
</dbReference>
<dbReference type="RefSeq" id="WP_188766523.1">
    <property type="nucleotide sequence ID" value="NZ_BMKK01000005.1"/>
</dbReference>
<reference evidence="5" key="2">
    <citation type="submission" date="2020-09" db="EMBL/GenBank/DDBJ databases">
        <authorList>
            <person name="Sun Q."/>
            <person name="Zhou Y."/>
        </authorList>
    </citation>
    <scope>NUCLEOTIDE SEQUENCE</scope>
    <source>
        <strain evidence="5">CGMCC 1.15958</strain>
    </source>
</reference>
<feature type="domain" description="Tyr recombinase" evidence="4">
    <location>
        <begin position="191"/>
        <end position="354"/>
    </location>
</feature>
<dbReference type="PROSITE" id="PS51898">
    <property type="entry name" value="TYR_RECOMBINASE"/>
    <property type="match status" value="1"/>
</dbReference>
<evidence type="ECO:0000256" key="2">
    <source>
        <dbReference type="ARBA" id="ARBA00023125"/>
    </source>
</evidence>
<dbReference type="GO" id="GO:0003677">
    <property type="term" value="F:DNA binding"/>
    <property type="evidence" value="ECO:0007669"/>
    <property type="project" value="UniProtKB-KW"/>
</dbReference>
<dbReference type="CDD" id="cd01185">
    <property type="entry name" value="INTN1_C_like"/>
    <property type="match status" value="1"/>
</dbReference>
<evidence type="ECO:0000313" key="6">
    <source>
        <dbReference type="Proteomes" id="UP000609064"/>
    </source>
</evidence>
<name>A0A916YTS1_9BACT</name>
<keyword evidence="3" id="KW-0233">DNA recombination</keyword>
<comment type="similarity">
    <text evidence="1">Belongs to the 'phage' integrase family.</text>
</comment>
<keyword evidence="6" id="KW-1185">Reference proteome</keyword>
<evidence type="ECO:0000256" key="3">
    <source>
        <dbReference type="ARBA" id="ARBA00023172"/>
    </source>
</evidence>
<protein>
    <submittedName>
        <fullName evidence="5">Tyrosine recombinase</fullName>
    </submittedName>
</protein>
<dbReference type="InterPro" id="IPR002104">
    <property type="entry name" value="Integrase_catalytic"/>
</dbReference>
<dbReference type="SUPFAM" id="SSF56349">
    <property type="entry name" value="DNA breaking-rejoining enzymes"/>
    <property type="match status" value="1"/>
</dbReference>
<keyword evidence="2" id="KW-0238">DNA-binding</keyword>
<dbReference type="InterPro" id="IPR010998">
    <property type="entry name" value="Integrase_recombinase_N"/>
</dbReference>
<proteinExistence type="inferred from homology"/>
<evidence type="ECO:0000259" key="4">
    <source>
        <dbReference type="PROSITE" id="PS51898"/>
    </source>
</evidence>
<dbReference type="InterPro" id="IPR011010">
    <property type="entry name" value="DNA_brk_join_enz"/>
</dbReference>
<dbReference type="EMBL" id="BMKK01000005">
    <property type="protein sequence ID" value="GGD60733.1"/>
    <property type="molecule type" value="Genomic_DNA"/>
</dbReference>
<sequence length="359" mass="42146">METQSTKYRVKIVSKVTSTNRERLYLLYKLNKRTWEATDEFLFITPKGVLEKQHNKEVKIKVEALRVEREKQLFSNEIDEILEQKKTKNQDFYTYFDNYLKDYTQKDKRVMVAVYQQFKEFAPPPISINQIDENLCIKFKNYLDKKLNGETPHTYFARFKKFITYSSKGKNRIFKQNPTEDVKNTKQEKSIEKEVLNIDELKLLTVSYCGNENVKNAFLFACNTGLRFVDIKALKWKYIKGDSLQMNQAKTDITVNLFLNANAKKFLPERKKDDDFVFNLPSHNATIKNLENWAKTAGVDKHITFHCARHTFGTLLAFYGSDIVTVSKLMGHTSLKHTMKYIRIADEMKKKAVNAIPNY</sequence>
<dbReference type="GO" id="GO:0015074">
    <property type="term" value="P:DNA integration"/>
    <property type="evidence" value="ECO:0007669"/>
    <property type="project" value="InterPro"/>
</dbReference>
<comment type="caution">
    <text evidence="5">The sequence shown here is derived from an EMBL/GenBank/DDBJ whole genome shotgun (WGS) entry which is preliminary data.</text>
</comment>
<dbReference type="InterPro" id="IPR050090">
    <property type="entry name" value="Tyrosine_recombinase_XerCD"/>
</dbReference>
<organism evidence="5 6">
    <name type="scientific">Emticicia aquatilis</name>
    <dbReference type="NCBI Taxonomy" id="1537369"/>
    <lineage>
        <taxon>Bacteria</taxon>
        <taxon>Pseudomonadati</taxon>
        <taxon>Bacteroidota</taxon>
        <taxon>Cytophagia</taxon>
        <taxon>Cytophagales</taxon>
        <taxon>Leadbetterellaceae</taxon>
        <taxon>Emticicia</taxon>
    </lineage>
</organism>
<gene>
    <name evidence="5" type="ORF">GCM10011514_25870</name>
</gene>
<evidence type="ECO:0000313" key="5">
    <source>
        <dbReference type="EMBL" id="GGD60733.1"/>
    </source>
</evidence>